<evidence type="ECO:0000259" key="2">
    <source>
        <dbReference type="Pfam" id="PF00199"/>
    </source>
</evidence>
<dbReference type="KEGG" id="azm:DM194_00230"/>
<dbReference type="CDD" id="cd08152">
    <property type="entry name" value="y4iL_like"/>
    <property type="match status" value="1"/>
</dbReference>
<accession>A0A2U9RZK4</accession>
<name>A0A2U9RZK4_9PROT</name>
<sequence>MPFPIWETPSVSAATAKPLPHAPLPYAPSVERPGPDEARLFDELAETMLSISRKTYEDSGHANRSVHAKSHGLLIGRLDVLDDLPAELAQGLFAQAESYPVILRLSTTPGDLLPDSVSTPRGLAVKVLGVTGERLPGSENQATQDLVMANAPVFSAPDARQFLSMLKLLAATTDRAETAKKALSATLRAAERVVEAFGGESATLKTLGGHPATHILGETFFSQAALRHGAHIAKLQIVPVSSNLTALTDAPLSVNGKPDSLRDAVVEFFRDQEAVWELRVQLRTDEERMPVEDASVLWPEELSPYRTVARITVPPQTAWSEERSRAGDDRLAFSPWHGLAAHRPLGSIMRARRIAYARSSDFRMERNGCPMQEPAAGYRLPG</sequence>
<dbReference type="EC" id="1.11.1.6" evidence="1"/>
<dbReference type="GO" id="GO:0006979">
    <property type="term" value="P:response to oxidative stress"/>
    <property type="evidence" value="ECO:0007669"/>
    <property type="project" value="InterPro"/>
</dbReference>
<dbReference type="GO" id="GO:0004096">
    <property type="term" value="F:catalase activity"/>
    <property type="evidence" value="ECO:0007669"/>
    <property type="project" value="InterPro"/>
</dbReference>
<evidence type="ECO:0000256" key="1">
    <source>
        <dbReference type="ARBA" id="ARBA00012314"/>
    </source>
</evidence>
<dbReference type="PANTHER" id="PTHR36195">
    <property type="entry name" value="DOMAIN PROTEIN, PUTATIVE (AFU_ORTHOLOGUE AFUA_5G01990)-RELATED-RELATED"/>
    <property type="match status" value="1"/>
</dbReference>
<feature type="domain" description="Catalase core" evidence="2">
    <location>
        <begin position="62"/>
        <end position="314"/>
    </location>
</feature>
<dbReference type="InterPro" id="IPR018028">
    <property type="entry name" value="Catalase"/>
</dbReference>
<dbReference type="EMBL" id="CP029829">
    <property type="protein sequence ID" value="AWU92830.1"/>
    <property type="molecule type" value="Genomic_DNA"/>
</dbReference>
<dbReference type="Pfam" id="PF00199">
    <property type="entry name" value="Catalase"/>
    <property type="match status" value="1"/>
</dbReference>
<dbReference type="GO" id="GO:0020037">
    <property type="term" value="F:heme binding"/>
    <property type="evidence" value="ECO:0007669"/>
    <property type="project" value="InterPro"/>
</dbReference>
<dbReference type="InterPro" id="IPR020835">
    <property type="entry name" value="Catalase_sf"/>
</dbReference>
<evidence type="ECO:0000313" key="3">
    <source>
        <dbReference type="EMBL" id="AWU92830.1"/>
    </source>
</evidence>
<organism evidence="3 4">
    <name type="scientific">Azospirillum ramasamyi</name>
    <dbReference type="NCBI Taxonomy" id="682998"/>
    <lineage>
        <taxon>Bacteria</taxon>
        <taxon>Pseudomonadati</taxon>
        <taxon>Pseudomonadota</taxon>
        <taxon>Alphaproteobacteria</taxon>
        <taxon>Rhodospirillales</taxon>
        <taxon>Azospirillaceae</taxon>
        <taxon>Azospirillum</taxon>
    </lineage>
</organism>
<keyword evidence="4" id="KW-1185">Reference proteome</keyword>
<evidence type="ECO:0000313" key="4">
    <source>
        <dbReference type="Proteomes" id="UP000249605"/>
    </source>
</evidence>
<dbReference type="OrthoDB" id="9765610at2"/>
<dbReference type="Proteomes" id="UP000249605">
    <property type="component" value="Chromosome"/>
</dbReference>
<dbReference type="InterPro" id="IPR011614">
    <property type="entry name" value="Catalase_core"/>
</dbReference>
<gene>
    <name evidence="3" type="ORF">DM194_00230</name>
</gene>
<protein>
    <recommendedName>
        <fullName evidence="1">catalase</fullName>
        <ecNumber evidence="1">1.11.1.6</ecNumber>
    </recommendedName>
</protein>
<dbReference type="SUPFAM" id="SSF56634">
    <property type="entry name" value="Heme-dependent catalase-like"/>
    <property type="match status" value="1"/>
</dbReference>
<dbReference type="AlphaFoldDB" id="A0A2U9RZK4"/>
<dbReference type="PROSITE" id="PS51402">
    <property type="entry name" value="CATALASE_3"/>
    <property type="match status" value="1"/>
</dbReference>
<proteinExistence type="predicted"/>
<dbReference type="PANTHER" id="PTHR36195:SF4">
    <property type="entry name" value="DOMAIN PROTEIN, PUTATIVE (AFU_ORTHOLOGUE AFUA_5G01990)-RELATED"/>
    <property type="match status" value="1"/>
</dbReference>
<dbReference type="Gene3D" id="2.40.180.10">
    <property type="entry name" value="Catalase core domain"/>
    <property type="match status" value="1"/>
</dbReference>
<reference evidence="3 4" key="1">
    <citation type="journal article" date="2019" name="Int. J. Syst. Evol. Microbiol.">
        <title>Azospirillum ramasamyi sp. nov., a novel diazotrophic bacterium isolated from fermented bovine products.</title>
        <authorList>
            <person name="Anandham R."/>
            <person name="Heo J."/>
            <person name="Krishnamoorthy R."/>
            <person name="SenthilKumar M."/>
            <person name="Gopal N.O."/>
            <person name="Kim S.J."/>
            <person name="Kwon S.W."/>
        </authorList>
    </citation>
    <scope>NUCLEOTIDE SEQUENCE [LARGE SCALE GENOMIC DNA]</scope>
    <source>
        <strain evidence="3 4">M2T2B2</strain>
    </source>
</reference>